<dbReference type="InterPro" id="IPR001387">
    <property type="entry name" value="Cro/C1-type_HTH"/>
</dbReference>
<dbReference type="InterPro" id="IPR010982">
    <property type="entry name" value="Lambda_DNA-bd_dom_sf"/>
</dbReference>
<evidence type="ECO:0000259" key="4">
    <source>
        <dbReference type="PROSITE" id="PS50932"/>
    </source>
</evidence>
<dbReference type="GO" id="GO:0003700">
    <property type="term" value="F:DNA-binding transcription factor activity"/>
    <property type="evidence" value="ECO:0007669"/>
    <property type="project" value="TreeGrafter"/>
</dbReference>
<evidence type="ECO:0000259" key="5">
    <source>
        <dbReference type="PROSITE" id="PS50943"/>
    </source>
</evidence>
<dbReference type="Pfam" id="PF13377">
    <property type="entry name" value="Peripla_BP_3"/>
    <property type="match status" value="1"/>
</dbReference>
<evidence type="ECO:0000256" key="3">
    <source>
        <dbReference type="ARBA" id="ARBA00023163"/>
    </source>
</evidence>
<dbReference type="InterPro" id="IPR000843">
    <property type="entry name" value="HTH_LacI"/>
</dbReference>
<dbReference type="SUPFAM" id="SSF53822">
    <property type="entry name" value="Periplasmic binding protein-like I"/>
    <property type="match status" value="1"/>
</dbReference>
<keyword evidence="7" id="KW-1185">Reference proteome</keyword>
<dbReference type="InterPro" id="IPR046335">
    <property type="entry name" value="LacI/GalR-like_sensor"/>
</dbReference>
<dbReference type="AlphaFoldDB" id="A0A9Q4APN6"/>
<gene>
    <name evidence="6" type="ORF">NF348_13110</name>
</gene>
<name>A0A9Q4APN6_9HYPH</name>
<dbReference type="CDD" id="cd01575">
    <property type="entry name" value="PBP1_GntR"/>
    <property type="match status" value="1"/>
</dbReference>
<dbReference type="Pfam" id="PF00356">
    <property type="entry name" value="LacI"/>
    <property type="match status" value="1"/>
</dbReference>
<dbReference type="SUPFAM" id="SSF47413">
    <property type="entry name" value="lambda repressor-like DNA-binding domains"/>
    <property type="match status" value="1"/>
</dbReference>
<feature type="domain" description="HTH cro/C1-type" evidence="5">
    <location>
        <begin position="10"/>
        <end position="61"/>
    </location>
</feature>
<dbReference type="PROSITE" id="PS50943">
    <property type="entry name" value="HTH_CROC1"/>
    <property type="match status" value="1"/>
</dbReference>
<dbReference type="EMBL" id="JAMWDU010000004">
    <property type="protein sequence ID" value="MCP8888058.1"/>
    <property type="molecule type" value="Genomic_DNA"/>
</dbReference>
<keyword evidence="1" id="KW-0805">Transcription regulation</keyword>
<protein>
    <submittedName>
        <fullName evidence="6">LacI family DNA-binding transcriptional regulator</fullName>
    </submittedName>
</protein>
<accession>A0A9Q4APN6</accession>
<evidence type="ECO:0000313" key="7">
    <source>
        <dbReference type="Proteomes" id="UP001060275"/>
    </source>
</evidence>
<keyword evidence="3" id="KW-0804">Transcription</keyword>
<evidence type="ECO:0000313" key="6">
    <source>
        <dbReference type="EMBL" id="MCP8888058.1"/>
    </source>
</evidence>
<comment type="caution">
    <text evidence="6">The sequence shown here is derived from an EMBL/GenBank/DDBJ whole genome shotgun (WGS) entry which is preliminary data.</text>
</comment>
<dbReference type="PROSITE" id="PS50932">
    <property type="entry name" value="HTH_LACI_2"/>
    <property type="match status" value="1"/>
</dbReference>
<evidence type="ECO:0000256" key="2">
    <source>
        <dbReference type="ARBA" id="ARBA00023125"/>
    </source>
</evidence>
<dbReference type="Proteomes" id="UP001060275">
    <property type="component" value="Unassembled WGS sequence"/>
</dbReference>
<evidence type="ECO:0000256" key="1">
    <source>
        <dbReference type="ARBA" id="ARBA00023015"/>
    </source>
</evidence>
<keyword evidence="2 6" id="KW-0238">DNA-binding</keyword>
<feature type="domain" description="HTH lacI-type" evidence="4">
    <location>
        <begin position="17"/>
        <end position="71"/>
    </location>
</feature>
<organism evidence="6 7">
    <name type="scientific">Devosia ureilytica</name>
    <dbReference type="NCBI Taxonomy" id="2952754"/>
    <lineage>
        <taxon>Bacteria</taxon>
        <taxon>Pseudomonadati</taxon>
        <taxon>Pseudomonadota</taxon>
        <taxon>Alphaproteobacteria</taxon>
        <taxon>Hyphomicrobiales</taxon>
        <taxon>Devosiaceae</taxon>
        <taxon>Devosia</taxon>
    </lineage>
</organism>
<dbReference type="GO" id="GO:0000976">
    <property type="term" value="F:transcription cis-regulatory region binding"/>
    <property type="evidence" value="ECO:0007669"/>
    <property type="project" value="TreeGrafter"/>
</dbReference>
<sequence length="343" mass="36367">MAHRSRDPAQIRRGSGVTMAEVGRLAGVSQVTVSRALSSPGKVSPETLQRIQDAIARTGYVPNAVAGALASNKSNLIAALVPSVTNIVYSSMLHAFSDIMWGHGYQIMLSETGFDLDREEKAIATHLSRRPDAILLTGTRHSAGARRMLLNAGIPVVEVWDVSDTPIDCCVGFSHVDAGQAAADFAIEAGYSHAATITASDERAVRRRDAFAVRFGKRSNHPVASVDFSASATLGLGRQALSQLIEQGMEPGTVLFCSSDQFAQGVLIEANARGLSVPRDVAVIGFGDQEFAAMTEPALTSIRIDRQILGQVAANALVDRFSASASLQAVHDVGFELVRRASA</sequence>
<reference evidence="6" key="1">
    <citation type="submission" date="2022-06" db="EMBL/GenBank/DDBJ databases">
        <title>Devosia sp. XJ19-45 genome assembly.</title>
        <authorList>
            <person name="Li B."/>
            <person name="Cai M."/>
            <person name="Nie G."/>
            <person name="Li W."/>
        </authorList>
    </citation>
    <scope>NUCLEOTIDE SEQUENCE</scope>
    <source>
        <strain evidence="6">XJ19-45</strain>
    </source>
</reference>
<dbReference type="Gene3D" id="3.40.50.2300">
    <property type="match status" value="2"/>
</dbReference>
<dbReference type="PANTHER" id="PTHR30146">
    <property type="entry name" value="LACI-RELATED TRANSCRIPTIONAL REPRESSOR"/>
    <property type="match status" value="1"/>
</dbReference>
<dbReference type="CDD" id="cd01392">
    <property type="entry name" value="HTH_LacI"/>
    <property type="match status" value="1"/>
</dbReference>
<dbReference type="RefSeq" id="WP_254675133.1">
    <property type="nucleotide sequence ID" value="NZ_JAMWDU010000004.1"/>
</dbReference>
<dbReference type="SMART" id="SM00354">
    <property type="entry name" value="HTH_LACI"/>
    <property type="match status" value="1"/>
</dbReference>
<proteinExistence type="predicted"/>
<dbReference type="Gene3D" id="1.10.260.40">
    <property type="entry name" value="lambda repressor-like DNA-binding domains"/>
    <property type="match status" value="1"/>
</dbReference>
<dbReference type="InterPro" id="IPR028082">
    <property type="entry name" value="Peripla_BP_I"/>
</dbReference>
<dbReference type="PANTHER" id="PTHR30146:SF33">
    <property type="entry name" value="TRANSCRIPTIONAL REGULATOR"/>
    <property type="match status" value="1"/>
</dbReference>